<reference evidence="3" key="1">
    <citation type="submission" date="2021-01" db="EMBL/GenBank/DDBJ databases">
        <title>Whole genome shotgun sequence of Actinoplanes siamensis NBRC 109076.</title>
        <authorList>
            <person name="Komaki H."/>
            <person name="Tamura T."/>
        </authorList>
    </citation>
    <scope>NUCLEOTIDE SEQUENCE</scope>
    <source>
        <strain evidence="3">NBRC 109076</strain>
    </source>
</reference>
<accession>A0A919TLQ6</accession>
<dbReference type="PROSITE" id="PS50966">
    <property type="entry name" value="ZF_SWIM"/>
    <property type="match status" value="1"/>
</dbReference>
<proteinExistence type="predicted"/>
<name>A0A919TLQ6_9ACTN</name>
<feature type="domain" description="SWIM-type" evidence="2">
    <location>
        <begin position="48"/>
        <end position="84"/>
    </location>
</feature>
<dbReference type="GO" id="GO:0008270">
    <property type="term" value="F:zinc ion binding"/>
    <property type="evidence" value="ECO:0007669"/>
    <property type="project" value="UniProtKB-KW"/>
</dbReference>
<dbReference type="Proteomes" id="UP000629619">
    <property type="component" value="Unassembled WGS sequence"/>
</dbReference>
<evidence type="ECO:0000259" key="2">
    <source>
        <dbReference type="PROSITE" id="PS50966"/>
    </source>
</evidence>
<protein>
    <recommendedName>
        <fullName evidence="2">SWIM-type domain-containing protein</fullName>
    </recommendedName>
</protein>
<dbReference type="InterPro" id="IPR007527">
    <property type="entry name" value="Znf_SWIM"/>
</dbReference>
<comment type="caution">
    <text evidence="3">The sequence shown here is derived from an EMBL/GenBank/DDBJ whole genome shotgun (WGS) entry which is preliminary data.</text>
</comment>
<organism evidence="3 4">
    <name type="scientific">Actinoplanes siamensis</name>
    <dbReference type="NCBI Taxonomy" id="1223317"/>
    <lineage>
        <taxon>Bacteria</taxon>
        <taxon>Bacillati</taxon>
        <taxon>Actinomycetota</taxon>
        <taxon>Actinomycetes</taxon>
        <taxon>Micromonosporales</taxon>
        <taxon>Micromonosporaceae</taxon>
        <taxon>Actinoplanes</taxon>
    </lineage>
</organism>
<dbReference type="Pfam" id="PF21810">
    <property type="entry name" value="DUF6880"/>
    <property type="match status" value="1"/>
</dbReference>
<dbReference type="Pfam" id="PF04434">
    <property type="entry name" value="SWIM"/>
    <property type="match status" value="1"/>
</dbReference>
<keyword evidence="4" id="KW-1185">Reference proteome</keyword>
<dbReference type="AlphaFoldDB" id="A0A919TLQ6"/>
<evidence type="ECO:0000256" key="1">
    <source>
        <dbReference type="PROSITE-ProRule" id="PRU00325"/>
    </source>
</evidence>
<dbReference type="EMBL" id="BOMW01000041">
    <property type="protein sequence ID" value="GIF06862.1"/>
    <property type="molecule type" value="Genomic_DNA"/>
</dbReference>
<keyword evidence="1" id="KW-0862">Zinc</keyword>
<keyword evidence="1" id="KW-0863">Zinc-finger</keyword>
<evidence type="ECO:0000313" key="4">
    <source>
        <dbReference type="Proteomes" id="UP000629619"/>
    </source>
</evidence>
<sequence>MTWFSDQDLRRLAGATSYERGRDYVDAVGTVDELPDGVVATVEGTESYVVRLTDSAGLHGECSCPYGRDGNFCKHCVAVGLSLLGARPVAPRRQAARQGLRGYLHALGPDTLVDLVIELAEDDPALLRRLSLRAATHGETDVKELRRLVGGLRQRGFLPYGRGLDYARKASDVLDALDRAGESAPARIGPLYRTAIQHLTRTTEQADDSSGSIGDQIGRAVAGYARACRAAPPRDPAELAAWLIDFRVQGPGWPELPIADFAEALGESGLAAYRARLAELAGRHLDPGDRWTVRHLLEQYLKVIARDTDALVAMYAEELPQSYQYVRIGETLRDAGRQAEAITWLRRGLTEANRPDSRIDSLLAELLTGQGEYAEAVGIRWRLFTELPDPQRHQDLLDAAERAATLAEVAERAAAHLHQRAASGGYQADFLVRVLLESGDADGAWEAAVRYRCSAGILYRVGEVRARTHPADAIPVLARQAEDKMTTGTKGYPAAARIVTQIRDLHERAGLDFEAFLAALRERHRRKPSFLAALDKAGL</sequence>
<dbReference type="RefSeq" id="WP_203682291.1">
    <property type="nucleotide sequence ID" value="NZ_BOMW01000041.1"/>
</dbReference>
<dbReference type="InterPro" id="IPR049245">
    <property type="entry name" value="DUF6880"/>
</dbReference>
<keyword evidence="1" id="KW-0479">Metal-binding</keyword>
<gene>
    <name evidence="3" type="ORF">Asi03nite_44000</name>
</gene>
<evidence type="ECO:0000313" key="3">
    <source>
        <dbReference type="EMBL" id="GIF06862.1"/>
    </source>
</evidence>